<feature type="compositionally biased region" description="Basic and acidic residues" evidence="1">
    <location>
        <begin position="295"/>
        <end position="313"/>
    </location>
</feature>
<sequence>MRPSGPAETTTTDKPKMEGSRNPSRPSPPQTSPSFPQTTPATKDAMPKPTIKTVRLAAAGAEKEVKARVEQLMAYKQVYGEPEPPPQPQTPRQTDGTLMMPPPPPAYVHPHQQASQAQRMPLATKTSTQAGPRTAPIAQMVPTAPPSQQTQQHFMPQYPTSPHIPLHLQIPPPQFPPFVMPQPPYTNNPPPQAPQQTPLPTPKPPAARKRRASRPLVQVVVNNEGYKACEGPDSVGRRKLSPVNDEEPPKTTTIRQHVNGEQHVQVKAPVMQTPVKTVNESGPKKQVPANTWDGTYKEPKEQAKVPEAPRHDSTYATRSPSPPPVNQRDNGNGDDERLSSQGTNTSYLPDLPDINDSFTPSPASIFDDFDEFGDFFNFNAAPQDDEFDFNSSPEPLTPTLQLVKPFVQGSHGSYTNQDSRSTSTDSLRNAMRATSFSKISDTLTEEPKAVFDVGSPTLRSDVMFSQYGLFDDFLNMPADPMMEGINSREVPTDFTDMMGWGRSNGLYATDSFDAFMGRVGPAEAKRIVSEAYAVSPFNSATVKQEREDPPLSSLSTPSARPTPTQATAPLPPKSTPVLQSIKTQQPAPQPQTLKAPRTPLPGLVIPHGSPITLFYHFTAHYGIIHDESRHHQEELLRQQGKNEKLPTYLDIVRDRNFSEDRFHYLVTVISETLKAFGARCHIPRPPPPVAASRLSNVSSMSDSSIASSSQAGSQDESDSNAVFINGVKGRPSPLASSQVLPQGAPVPQAQYRPAEQQPVVKAPISPYPLLPNPHQLQQSQYSQQPQQRYPSPQLPPTGDPSASQKAKRDRKKYTKRPPVRLSGGTLVWLSRLDEQIDHFLVERLYDLRDEGRIVGGVGERMVVFGSEEERFNQAQLWGAGEPQLYEIAERSNEGTALSPFMVNGKLKYPLWIAYWVWA</sequence>
<dbReference type="EMBL" id="ML119834">
    <property type="protein sequence ID" value="RPA73084.1"/>
    <property type="molecule type" value="Genomic_DNA"/>
</dbReference>
<feature type="region of interest" description="Disordered" evidence="1">
    <location>
        <begin position="273"/>
        <end position="359"/>
    </location>
</feature>
<dbReference type="PANTHER" id="PTHR48125:SF12">
    <property type="entry name" value="AT HOOK TRANSCRIPTION FACTOR FAMILY-RELATED"/>
    <property type="match status" value="1"/>
</dbReference>
<feature type="compositionally biased region" description="Low complexity" evidence="1">
    <location>
        <begin position="775"/>
        <end position="791"/>
    </location>
</feature>
<keyword evidence="3" id="KW-1185">Reference proteome</keyword>
<feature type="compositionally biased region" description="Polar residues" evidence="1">
    <location>
        <begin position="146"/>
        <end position="160"/>
    </location>
</feature>
<reference evidence="2 3" key="1">
    <citation type="journal article" date="2018" name="Nat. Ecol. Evol.">
        <title>Pezizomycetes genomes reveal the molecular basis of ectomycorrhizal truffle lifestyle.</title>
        <authorList>
            <person name="Murat C."/>
            <person name="Payen T."/>
            <person name="Noel B."/>
            <person name="Kuo A."/>
            <person name="Morin E."/>
            <person name="Chen J."/>
            <person name="Kohler A."/>
            <person name="Krizsan K."/>
            <person name="Balestrini R."/>
            <person name="Da Silva C."/>
            <person name="Montanini B."/>
            <person name="Hainaut M."/>
            <person name="Levati E."/>
            <person name="Barry K.W."/>
            <person name="Belfiori B."/>
            <person name="Cichocki N."/>
            <person name="Clum A."/>
            <person name="Dockter R.B."/>
            <person name="Fauchery L."/>
            <person name="Guy J."/>
            <person name="Iotti M."/>
            <person name="Le Tacon F."/>
            <person name="Lindquist E.A."/>
            <person name="Lipzen A."/>
            <person name="Malagnac F."/>
            <person name="Mello A."/>
            <person name="Molinier V."/>
            <person name="Miyauchi S."/>
            <person name="Poulain J."/>
            <person name="Riccioni C."/>
            <person name="Rubini A."/>
            <person name="Sitrit Y."/>
            <person name="Splivallo R."/>
            <person name="Traeger S."/>
            <person name="Wang M."/>
            <person name="Zifcakova L."/>
            <person name="Wipf D."/>
            <person name="Zambonelli A."/>
            <person name="Paolocci F."/>
            <person name="Nowrousian M."/>
            <person name="Ottonello S."/>
            <person name="Baldrian P."/>
            <person name="Spatafora J.W."/>
            <person name="Henrissat B."/>
            <person name="Nagy L.G."/>
            <person name="Aury J.M."/>
            <person name="Wincker P."/>
            <person name="Grigoriev I.V."/>
            <person name="Bonfante P."/>
            <person name="Martin F.M."/>
        </authorList>
    </citation>
    <scope>NUCLEOTIDE SEQUENCE [LARGE SCALE GENOMIC DNA]</scope>
    <source>
        <strain evidence="2 3">RN42</strain>
    </source>
</reference>
<feature type="region of interest" description="Disordered" evidence="1">
    <location>
        <begin position="76"/>
        <end position="260"/>
    </location>
</feature>
<evidence type="ECO:0000313" key="2">
    <source>
        <dbReference type="EMBL" id="RPA73084.1"/>
    </source>
</evidence>
<proteinExistence type="predicted"/>
<evidence type="ECO:0000256" key="1">
    <source>
        <dbReference type="SAM" id="MobiDB-lite"/>
    </source>
</evidence>
<dbReference type="PANTHER" id="PTHR48125">
    <property type="entry name" value="LP07818P1"/>
    <property type="match status" value="1"/>
</dbReference>
<protein>
    <submittedName>
        <fullName evidence="2">Uncharacterized protein</fullName>
    </submittedName>
</protein>
<name>A0A3N4HTT9_ASCIM</name>
<dbReference type="AlphaFoldDB" id="A0A3N4HTT9"/>
<feature type="region of interest" description="Disordered" evidence="1">
    <location>
        <begin position="733"/>
        <end position="818"/>
    </location>
</feature>
<accession>A0A3N4HTT9</accession>
<feature type="compositionally biased region" description="Pro residues" evidence="1">
    <location>
        <begin position="170"/>
        <end position="205"/>
    </location>
</feature>
<feature type="region of interest" description="Disordered" evidence="1">
    <location>
        <begin position="1"/>
        <end position="51"/>
    </location>
</feature>
<feature type="compositionally biased region" description="Low complexity" evidence="1">
    <location>
        <begin position="556"/>
        <end position="568"/>
    </location>
</feature>
<feature type="compositionally biased region" description="Basic residues" evidence="1">
    <location>
        <begin position="805"/>
        <end position="818"/>
    </location>
</feature>
<organism evidence="2 3">
    <name type="scientific">Ascobolus immersus RN42</name>
    <dbReference type="NCBI Taxonomy" id="1160509"/>
    <lineage>
        <taxon>Eukaryota</taxon>
        <taxon>Fungi</taxon>
        <taxon>Dikarya</taxon>
        <taxon>Ascomycota</taxon>
        <taxon>Pezizomycotina</taxon>
        <taxon>Pezizomycetes</taxon>
        <taxon>Pezizales</taxon>
        <taxon>Ascobolaceae</taxon>
        <taxon>Ascobolus</taxon>
    </lineage>
</organism>
<feature type="compositionally biased region" description="Polar residues" evidence="1">
    <location>
        <begin position="112"/>
        <end position="131"/>
    </location>
</feature>
<dbReference type="PRINTS" id="PR01217">
    <property type="entry name" value="PRICHEXTENSN"/>
</dbReference>
<feature type="region of interest" description="Disordered" evidence="1">
    <location>
        <begin position="539"/>
        <end position="600"/>
    </location>
</feature>
<feature type="compositionally biased region" description="Polar residues" evidence="1">
    <location>
        <begin position="576"/>
        <end position="592"/>
    </location>
</feature>
<gene>
    <name evidence="2" type="ORF">BJ508DRAFT_334418</name>
</gene>
<evidence type="ECO:0000313" key="3">
    <source>
        <dbReference type="Proteomes" id="UP000275078"/>
    </source>
</evidence>
<dbReference type="Proteomes" id="UP000275078">
    <property type="component" value="Unassembled WGS sequence"/>
</dbReference>
<feature type="compositionally biased region" description="Low complexity" evidence="1">
    <location>
        <begin position="32"/>
        <end position="42"/>
    </location>
</feature>